<name>A0A1J9RMI7_9PEZI</name>
<dbReference type="Proteomes" id="UP000183809">
    <property type="component" value="Unassembled WGS sequence"/>
</dbReference>
<evidence type="ECO:0000259" key="11">
    <source>
        <dbReference type="Pfam" id="PF16686"/>
    </source>
</evidence>
<evidence type="ECO:0000313" key="12">
    <source>
        <dbReference type="EMBL" id="OJD29727.1"/>
    </source>
</evidence>
<feature type="domain" description="Telomeric single stranded DNA binding POT1/Cdc13" evidence="10">
    <location>
        <begin position="24"/>
        <end position="156"/>
    </location>
</feature>
<evidence type="ECO:0000256" key="8">
    <source>
        <dbReference type="ARBA" id="ARBA00023242"/>
    </source>
</evidence>
<evidence type="ECO:0000256" key="3">
    <source>
        <dbReference type="ARBA" id="ARBA00008442"/>
    </source>
</evidence>
<dbReference type="InterPro" id="IPR028389">
    <property type="entry name" value="POT1"/>
</dbReference>
<evidence type="ECO:0000256" key="1">
    <source>
        <dbReference type="ARBA" id="ARBA00004123"/>
    </source>
</evidence>
<keyword evidence="7" id="KW-0238">DNA-binding</keyword>
<gene>
    <name evidence="12" type="ORF">BKCO1_730004</name>
</gene>
<comment type="subcellular location">
    <subcellularLocation>
        <location evidence="2">Chromosome</location>
        <location evidence="2">Telomere</location>
    </subcellularLocation>
    <subcellularLocation>
        <location evidence="1">Nucleus</location>
    </subcellularLocation>
</comment>
<dbReference type="GO" id="GO:0010521">
    <property type="term" value="F:telomerase inhibitor activity"/>
    <property type="evidence" value="ECO:0007669"/>
    <property type="project" value="TreeGrafter"/>
</dbReference>
<dbReference type="OrthoDB" id="2186770at2759"/>
<dbReference type="InterPro" id="IPR032042">
    <property type="entry name" value="POT1PC"/>
</dbReference>
<dbReference type="Pfam" id="PF16686">
    <property type="entry name" value="POT1PC"/>
    <property type="match status" value="1"/>
</dbReference>
<dbReference type="InterPro" id="IPR012340">
    <property type="entry name" value="NA-bd_OB-fold"/>
</dbReference>
<feature type="region of interest" description="Disordered" evidence="9">
    <location>
        <begin position="460"/>
        <end position="482"/>
    </location>
</feature>
<dbReference type="EMBL" id="MNUE01000073">
    <property type="protein sequence ID" value="OJD29727.1"/>
    <property type="molecule type" value="Genomic_DNA"/>
</dbReference>
<keyword evidence="13" id="KW-1185">Reference proteome</keyword>
<evidence type="ECO:0000256" key="2">
    <source>
        <dbReference type="ARBA" id="ARBA00004574"/>
    </source>
</evidence>
<dbReference type="InterPro" id="IPR011564">
    <property type="entry name" value="Telomer_end-bd_POT1/Cdc13"/>
</dbReference>
<evidence type="ECO:0000256" key="9">
    <source>
        <dbReference type="SAM" id="MobiDB-lite"/>
    </source>
</evidence>
<dbReference type="GO" id="GO:0016233">
    <property type="term" value="P:telomere capping"/>
    <property type="evidence" value="ECO:0007669"/>
    <property type="project" value="TreeGrafter"/>
</dbReference>
<dbReference type="Gene3D" id="2.40.50.140">
    <property type="entry name" value="Nucleic acid-binding proteins"/>
    <property type="match status" value="2"/>
</dbReference>
<keyword evidence="6" id="KW-0779">Telomere</keyword>
<dbReference type="STRING" id="236234.A0A1J9RMI7"/>
<dbReference type="GO" id="GO:0032210">
    <property type="term" value="P:regulation of telomere maintenance via telomerase"/>
    <property type="evidence" value="ECO:0007669"/>
    <property type="project" value="TreeGrafter"/>
</dbReference>
<dbReference type="AlphaFoldDB" id="A0A1J9RMI7"/>
<dbReference type="FunFam" id="2.40.50.140:FF:000303">
    <property type="entry name" value="Protection of telomeres protein 1"/>
    <property type="match status" value="1"/>
</dbReference>
<dbReference type="RefSeq" id="XP_020125987.1">
    <property type="nucleotide sequence ID" value="XM_020278899.1"/>
</dbReference>
<dbReference type="SUPFAM" id="SSF50249">
    <property type="entry name" value="Nucleic acid-binding proteins"/>
    <property type="match status" value="2"/>
</dbReference>
<feature type="compositionally biased region" description="Basic and acidic residues" evidence="9">
    <location>
        <begin position="351"/>
        <end position="362"/>
    </location>
</feature>
<sequence>MPLGAPVRELDGFLTVEQAIARPRDAFVNVIGVVSDILPVKPSRGSDMQFAIQLQDQSVTAKLGEGRSVRVKWFLRHGEQAPKIETVGDTVILRKFKVSCYANTPLLMRHFTSECIAFRSSAMPDPHFNDSYASGQMLHYSSMPQHAKPPTPEQQVWAISLRHSLCSNSTVKTGSIVQAPSKQPIEKFNLIKNVGPGQFVDIVVEVVRMYQHAGEIYVTDYTENNLLYRYNHPNENLDIDMGRDGDAYDYTGQTRRKEWPGPFGQMTLQVKLWEPHGTFAFNRIREGEIVELKNVHIKMDSSGTKIEGALHGDRQYPDRINVISMRHRQWDPRVCALEGRKETHMQATVSREQRGPEKQQTRKEKRKEKKANLRKRNREAALTEEPVSDSDHVGLNPHVKCERPQDPTTRLTDIENNERRMYRTPNGVDCDLPFVNAMYKARVRVVDFWPDNLEDFSESLDDPGFNDVSEENPTQSSTTYTALSTGTPRWEWHFFLLVEDARQPPGSKSPVRIPLLVSHKDAECLLCLDAVDLRKDEKTLSQLRNKLFILWGDLEELKSEGKDPLDEAVAKQHSSRAFDCCVKETGTTIKPEPAMAGAKTEPSYQRIYHIHGTTIHG</sequence>
<accession>A0A1J9RMI7</accession>
<dbReference type="PANTHER" id="PTHR14513:SF0">
    <property type="entry name" value="PROTECTION OF TELOMERES PROTEIN 1"/>
    <property type="match status" value="1"/>
</dbReference>
<keyword evidence="5" id="KW-0158">Chromosome</keyword>
<dbReference type="PANTHER" id="PTHR14513">
    <property type="entry name" value="PROTECTION OF TELOMERES 1"/>
    <property type="match status" value="1"/>
</dbReference>
<dbReference type="GeneID" id="31019161"/>
<feature type="domain" description="Protection of telomeres protein 1 ssDNA-binding" evidence="11">
    <location>
        <begin position="190"/>
        <end position="343"/>
    </location>
</feature>
<feature type="compositionally biased region" description="Polar residues" evidence="9">
    <location>
        <begin position="471"/>
        <end position="482"/>
    </location>
</feature>
<reference evidence="12 13" key="1">
    <citation type="submission" date="2016-10" db="EMBL/GenBank/DDBJ databases">
        <title>Proteomics and genomics reveal pathogen-plant mechanisms compatible with a hemibiotrophic lifestyle of Diplodia corticola.</title>
        <authorList>
            <person name="Fernandes I."/>
            <person name="De Jonge R."/>
            <person name="Van De Peer Y."/>
            <person name="Devreese B."/>
            <person name="Alves A."/>
            <person name="Esteves A.C."/>
        </authorList>
    </citation>
    <scope>NUCLEOTIDE SEQUENCE [LARGE SCALE GENOMIC DNA]</scope>
    <source>
        <strain evidence="12 13">CBS 112549</strain>
    </source>
</reference>
<evidence type="ECO:0000256" key="7">
    <source>
        <dbReference type="ARBA" id="ARBA00023125"/>
    </source>
</evidence>
<feature type="region of interest" description="Disordered" evidence="9">
    <location>
        <begin position="339"/>
        <end position="411"/>
    </location>
</feature>
<evidence type="ECO:0000313" key="13">
    <source>
        <dbReference type="Proteomes" id="UP000183809"/>
    </source>
</evidence>
<evidence type="ECO:0000259" key="10">
    <source>
        <dbReference type="Pfam" id="PF02765"/>
    </source>
</evidence>
<proteinExistence type="inferred from homology"/>
<dbReference type="GO" id="GO:0098505">
    <property type="term" value="F:G-rich strand telomeric DNA binding"/>
    <property type="evidence" value="ECO:0007669"/>
    <property type="project" value="TreeGrafter"/>
</dbReference>
<protein>
    <recommendedName>
        <fullName evidence="4">Protection of telomeres protein 1</fullName>
    </recommendedName>
</protein>
<keyword evidence="8" id="KW-0539">Nucleus</keyword>
<comment type="similarity">
    <text evidence="3">Belongs to the telombin family.</text>
</comment>
<feature type="compositionally biased region" description="Basic residues" evidence="9">
    <location>
        <begin position="363"/>
        <end position="377"/>
    </location>
</feature>
<comment type="caution">
    <text evidence="12">The sequence shown here is derived from an EMBL/GenBank/DDBJ whole genome shotgun (WGS) entry which is preliminary data.</text>
</comment>
<evidence type="ECO:0000256" key="5">
    <source>
        <dbReference type="ARBA" id="ARBA00022454"/>
    </source>
</evidence>
<dbReference type="GO" id="GO:0000783">
    <property type="term" value="C:nuclear telomere cap complex"/>
    <property type="evidence" value="ECO:0007669"/>
    <property type="project" value="TreeGrafter"/>
</dbReference>
<organism evidence="12 13">
    <name type="scientific">Diplodia corticola</name>
    <dbReference type="NCBI Taxonomy" id="236234"/>
    <lineage>
        <taxon>Eukaryota</taxon>
        <taxon>Fungi</taxon>
        <taxon>Dikarya</taxon>
        <taxon>Ascomycota</taxon>
        <taxon>Pezizomycotina</taxon>
        <taxon>Dothideomycetes</taxon>
        <taxon>Dothideomycetes incertae sedis</taxon>
        <taxon>Botryosphaeriales</taxon>
        <taxon>Botryosphaeriaceae</taxon>
        <taxon>Diplodia</taxon>
    </lineage>
</organism>
<dbReference type="Pfam" id="PF02765">
    <property type="entry name" value="POT1"/>
    <property type="match status" value="1"/>
</dbReference>
<evidence type="ECO:0000256" key="4">
    <source>
        <dbReference type="ARBA" id="ARBA00015253"/>
    </source>
</evidence>
<evidence type="ECO:0000256" key="6">
    <source>
        <dbReference type="ARBA" id="ARBA00022895"/>
    </source>
</evidence>